<proteinExistence type="predicted"/>
<organism evidence="4 5">
    <name type="scientific">Megasphaera hexanoica</name>
    <dbReference type="NCBI Taxonomy" id="1675036"/>
    <lineage>
        <taxon>Bacteria</taxon>
        <taxon>Bacillati</taxon>
        <taxon>Bacillota</taxon>
        <taxon>Negativicutes</taxon>
        <taxon>Veillonellales</taxon>
        <taxon>Veillonellaceae</taxon>
        <taxon>Megasphaera</taxon>
    </lineage>
</organism>
<feature type="domain" description="HTH cro/C1-type" evidence="2">
    <location>
        <begin position="7"/>
        <end position="61"/>
    </location>
</feature>
<keyword evidence="6" id="KW-1185">Reference proteome</keyword>
<gene>
    <name evidence="3" type="ORF">ACGTZG_06785</name>
    <name evidence="4" type="ORF">HF872_03415</name>
</gene>
<dbReference type="EMBL" id="JBIEKR010000005">
    <property type="protein sequence ID" value="MFG6272893.1"/>
    <property type="molecule type" value="Genomic_DNA"/>
</dbReference>
<reference evidence="3 6" key="2">
    <citation type="submission" date="2024-10" db="EMBL/GenBank/DDBJ databases">
        <authorList>
            <person name="Sang B.-I."/>
            <person name="Prabhaharan D."/>
        </authorList>
    </citation>
    <scope>NUCLEOTIDE SEQUENCE [LARGE SCALE GENOMIC DNA]</scope>
    <source>
        <strain evidence="3 6">MH</strain>
    </source>
</reference>
<evidence type="ECO:0000256" key="1">
    <source>
        <dbReference type="ARBA" id="ARBA00023125"/>
    </source>
</evidence>
<evidence type="ECO:0000313" key="3">
    <source>
        <dbReference type="EMBL" id="MFG6272893.1"/>
    </source>
</evidence>
<accession>A0A848BS81</accession>
<dbReference type="PANTHER" id="PTHR46558:SF11">
    <property type="entry name" value="HTH-TYPE TRANSCRIPTIONAL REGULATOR XRE"/>
    <property type="match status" value="1"/>
</dbReference>
<evidence type="ECO:0000313" key="5">
    <source>
        <dbReference type="Proteomes" id="UP000591071"/>
    </source>
</evidence>
<protein>
    <submittedName>
        <fullName evidence="3">Helix-turn-helix domain-containing protein</fullName>
    </submittedName>
    <submittedName>
        <fullName evidence="4">Helix-turn-helix transcriptional regulator</fullName>
    </submittedName>
</protein>
<dbReference type="GO" id="GO:0003677">
    <property type="term" value="F:DNA binding"/>
    <property type="evidence" value="ECO:0007669"/>
    <property type="project" value="UniProtKB-KW"/>
</dbReference>
<dbReference type="AlphaFoldDB" id="A0A848BS81"/>
<dbReference type="PROSITE" id="PS50943">
    <property type="entry name" value="HTH_CROC1"/>
    <property type="match status" value="1"/>
</dbReference>
<dbReference type="SMART" id="SM00530">
    <property type="entry name" value="HTH_XRE"/>
    <property type="match status" value="1"/>
</dbReference>
<dbReference type="SUPFAM" id="SSF47413">
    <property type="entry name" value="lambda repressor-like DNA-binding domains"/>
    <property type="match status" value="1"/>
</dbReference>
<dbReference type="InterPro" id="IPR001387">
    <property type="entry name" value="Cro/C1-type_HTH"/>
</dbReference>
<dbReference type="Pfam" id="PF01381">
    <property type="entry name" value="HTH_3"/>
    <property type="match status" value="1"/>
</dbReference>
<dbReference type="PANTHER" id="PTHR46558">
    <property type="entry name" value="TRACRIPTIONAL REGULATORY PROTEIN-RELATED-RELATED"/>
    <property type="match status" value="1"/>
</dbReference>
<dbReference type="InterPro" id="IPR010982">
    <property type="entry name" value="Lambda_DNA-bd_dom_sf"/>
</dbReference>
<dbReference type="KEGG" id="mhw:ACT01_04365"/>
<dbReference type="Gene3D" id="1.10.260.40">
    <property type="entry name" value="lambda repressor-like DNA-binding domains"/>
    <property type="match status" value="1"/>
</dbReference>
<name>A0A848BS81_9FIRM</name>
<sequence length="71" mass="8308">MKYQRRMKELRQENNMSQADLGKVLKCTQVAYGMYENGKRRLPICGLITLARFYDVSADYILGLTDSKERK</sequence>
<dbReference type="EMBL" id="JABAFG010000004">
    <property type="protein sequence ID" value="NME27678.1"/>
    <property type="molecule type" value="Genomic_DNA"/>
</dbReference>
<evidence type="ECO:0000313" key="6">
    <source>
        <dbReference type="Proteomes" id="UP001605989"/>
    </source>
</evidence>
<evidence type="ECO:0000259" key="2">
    <source>
        <dbReference type="PROSITE" id="PS50943"/>
    </source>
</evidence>
<dbReference type="Proteomes" id="UP001605989">
    <property type="component" value="Unassembled WGS sequence"/>
</dbReference>
<dbReference type="OrthoDB" id="2064916at2"/>
<keyword evidence="1" id="KW-0238">DNA-binding</keyword>
<comment type="caution">
    <text evidence="4">The sequence shown here is derived from an EMBL/GenBank/DDBJ whole genome shotgun (WGS) entry which is preliminary data.</text>
</comment>
<dbReference type="Proteomes" id="UP000591071">
    <property type="component" value="Unassembled WGS sequence"/>
</dbReference>
<evidence type="ECO:0000313" key="4">
    <source>
        <dbReference type="EMBL" id="NME27678.1"/>
    </source>
</evidence>
<reference evidence="4 5" key="1">
    <citation type="submission" date="2020-04" db="EMBL/GenBank/DDBJ databases">
        <authorList>
            <person name="Hitch T.C.A."/>
            <person name="Wylensek D."/>
            <person name="Clavel T."/>
        </authorList>
    </citation>
    <scope>NUCLEOTIDE SEQUENCE [LARGE SCALE GENOMIC DNA]</scope>
    <source>
        <strain evidence="4 5">Oil-RF-744-FAT-WT-6-1</strain>
    </source>
</reference>
<dbReference type="CDD" id="cd00093">
    <property type="entry name" value="HTH_XRE"/>
    <property type="match status" value="1"/>
</dbReference>
<dbReference type="RefSeq" id="WP_059076801.1">
    <property type="nucleotide sequence ID" value="NZ_CP011940.1"/>
</dbReference>